<keyword evidence="2" id="KW-0720">Serine protease</keyword>
<dbReference type="PANTHER" id="PTHR42776">
    <property type="entry name" value="SERINE PEPTIDASE S9 FAMILY MEMBER"/>
    <property type="match status" value="1"/>
</dbReference>
<feature type="domain" description="Peptidase S9 prolyl oligopeptidase catalytic" evidence="3">
    <location>
        <begin position="456"/>
        <end position="663"/>
    </location>
</feature>
<dbReference type="InterPro" id="IPR029058">
    <property type="entry name" value="AB_hydrolase_fold"/>
</dbReference>
<sequence>MSLDTTPVTQPRTDGFQPASLASFIDLLGADFNAAADLLVYAANSRDGLRTCEESVLWGRSLVSDEARVLSSAEGSQSNPVISPDGATVAFLQEAAGCSQLCVLDLASGKVLALTDFERGVAAVAPQFSPDGRTIVFAGCAEPKRDPAKPYRVTRPVWRRDGMGLVEDVKADLYLVAVGGGEPSRLTSHDGIVSDPQFSPDGTSVLYGCFAEPGSAEFAIRVAALPGGGEGFEVMRGEYLVYPPATAWLPDGRVLHTTAWQVSRPLDLVIFDPVTGTATNRGIEIAGQISGYLQPAMNGALLEPRLLVDDAGENCLLYVQNGGRLDTCAISLSGPVTVTTLAPDEASTVPLALRGSQLLLARTSFTAPLDLYLFDTSEAGIGGGVEVTADASTPRRLTGLNAAGLPPAPFTVRPLAFEGEDGTAVEGWFLEPTGGAGPYPTVLNIHGGPFAGHGQMFSLENYLFAAAGLGVLCINFRGSSGYGEAFAQPLWADWAHHDAGDLLAGIDAAVAEGWVDGDRIGSFGLSGGGYLTSWLLTHSDRFKAGVAECPVTDWNGMVGSDIPQVIARWMGSDPGTGPEAMALYAKVAPATYAADCTTPMLIIVHEADLRCPAGQGDVLYNALSMAGREVEMLRLPNMFHTGVYDVADLSGRIIRAEAVLEWLTSRLLSTNDVS</sequence>
<reference evidence="5" key="1">
    <citation type="submission" date="2023-07" db="EMBL/GenBank/DDBJ databases">
        <title>30 novel species of actinomycetes from the DSMZ collection.</title>
        <authorList>
            <person name="Nouioui I."/>
        </authorList>
    </citation>
    <scope>NUCLEOTIDE SEQUENCE [LARGE SCALE GENOMIC DNA]</scope>
    <source>
        <strain evidence="5">DSM 44399</strain>
    </source>
</reference>
<evidence type="ECO:0000259" key="3">
    <source>
        <dbReference type="Pfam" id="PF00326"/>
    </source>
</evidence>
<name>A0ABU2JEA0_9ACTN</name>
<comment type="caution">
    <text evidence="4">The sequence shown here is derived from an EMBL/GenBank/DDBJ whole genome shotgun (WGS) entry which is preliminary data.</text>
</comment>
<dbReference type="RefSeq" id="WP_311424475.1">
    <property type="nucleotide sequence ID" value="NZ_JAVREH010000035.1"/>
</dbReference>
<keyword evidence="2" id="KW-0645">Protease</keyword>
<evidence type="ECO:0000256" key="1">
    <source>
        <dbReference type="ARBA" id="ARBA00022801"/>
    </source>
</evidence>
<dbReference type="SUPFAM" id="SSF53474">
    <property type="entry name" value="alpha/beta-Hydrolases"/>
    <property type="match status" value="1"/>
</dbReference>
<dbReference type="EMBL" id="JAVREH010000035">
    <property type="protein sequence ID" value="MDT0263328.1"/>
    <property type="molecule type" value="Genomic_DNA"/>
</dbReference>
<dbReference type="SUPFAM" id="SSF82171">
    <property type="entry name" value="DPP6 N-terminal domain-like"/>
    <property type="match status" value="1"/>
</dbReference>
<evidence type="ECO:0000313" key="5">
    <source>
        <dbReference type="Proteomes" id="UP001183176"/>
    </source>
</evidence>
<evidence type="ECO:0000313" key="4">
    <source>
        <dbReference type="EMBL" id="MDT0263328.1"/>
    </source>
</evidence>
<dbReference type="Proteomes" id="UP001183176">
    <property type="component" value="Unassembled WGS sequence"/>
</dbReference>
<dbReference type="InterPro" id="IPR011042">
    <property type="entry name" value="6-blade_b-propeller_TolB-like"/>
</dbReference>
<keyword evidence="5" id="KW-1185">Reference proteome</keyword>
<dbReference type="InterPro" id="IPR011659">
    <property type="entry name" value="WD40"/>
</dbReference>
<dbReference type="Gene3D" id="2.120.10.30">
    <property type="entry name" value="TolB, C-terminal domain"/>
    <property type="match status" value="1"/>
</dbReference>
<dbReference type="Pfam" id="PF07676">
    <property type="entry name" value="PD40"/>
    <property type="match status" value="2"/>
</dbReference>
<keyword evidence="1" id="KW-0378">Hydrolase</keyword>
<evidence type="ECO:0000256" key="2">
    <source>
        <dbReference type="ARBA" id="ARBA00022825"/>
    </source>
</evidence>
<gene>
    <name evidence="4" type="ORF">RM423_18245</name>
</gene>
<protein>
    <submittedName>
        <fullName evidence="4">Prolyl oligopeptidase family serine peptidase</fullName>
    </submittedName>
</protein>
<dbReference type="PANTHER" id="PTHR42776:SF27">
    <property type="entry name" value="DIPEPTIDYL PEPTIDASE FAMILY MEMBER 6"/>
    <property type="match status" value="1"/>
</dbReference>
<dbReference type="InterPro" id="IPR001375">
    <property type="entry name" value="Peptidase_S9_cat"/>
</dbReference>
<dbReference type="Gene3D" id="2.120.10.60">
    <property type="entry name" value="Tricorn protease N-terminal domain"/>
    <property type="match status" value="1"/>
</dbReference>
<organism evidence="4 5">
    <name type="scientific">Jatrophihabitans lederbergiae</name>
    <dbReference type="NCBI Taxonomy" id="3075547"/>
    <lineage>
        <taxon>Bacteria</taxon>
        <taxon>Bacillati</taxon>
        <taxon>Actinomycetota</taxon>
        <taxon>Actinomycetes</taxon>
        <taxon>Jatrophihabitantales</taxon>
        <taxon>Jatrophihabitantaceae</taxon>
        <taxon>Jatrophihabitans</taxon>
    </lineage>
</organism>
<accession>A0ABU2JEA0</accession>
<dbReference type="Pfam" id="PF00326">
    <property type="entry name" value="Peptidase_S9"/>
    <property type="match status" value="1"/>
</dbReference>
<dbReference type="Gene3D" id="3.40.50.1820">
    <property type="entry name" value="alpha/beta hydrolase"/>
    <property type="match status" value="1"/>
</dbReference>
<proteinExistence type="predicted"/>